<evidence type="ECO:0000256" key="2">
    <source>
        <dbReference type="PROSITE-ProRule" id="PRU00708"/>
    </source>
</evidence>
<dbReference type="GO" id="GO:0003723">
    <property type="term" value="F:RNA binding"/>
    <property type="evidence" value="ECO:0007669"/>
    <property type="project" value="InterPro"/>
</dbReference>
<dbReference type="InterPro" id="IPR011990">
    <property type="entry name" value="TPR-like_helical_dom_sf"/>
</dbReference>
<proteinExistence type="predicted"/>
<dbReference type="GO" id="GO:0009451">
    <property type="term" value="P:RNA modification"/>
    <property type="evidence" value="ECO:0007669"/>
    <property type="project" value="InterPro"/>
</dbReference>
<reference evidence="3" key="2">
    <citation type="journal article" date="2023" name="Plants (Basel)">
        <title>Annotation of the Turnera subulata (Passifloraceae) Draft Genome Reveals the S-Locus Evolved after the Divergence of Turneroideae from Passifloroideae in a Stepwise Manner.</title>
        <authorList>
            <person name="Henning P.M."/>
            <person name="Roalson E.H."/>
            <person name="Mir W."/>
            <person name="McCubbin A.G."/>
            <person name="Shore J.S."/>
        </authorList>
    </citation>
    <scope>NUCLEOTIDE SEQUENCE</scope>
    <source>
        <strain evidence="3">F60SS</strain>
    </source>
</reference>
<gene>
    <name evidence="3" type="ORF">Tsubulata_008908</name>
</gene>
<dbReference type="Proteomes" id="UP001141552">
    <property type="component" value="Unassembled WGS sequence"/>
</dbReference>
<dbReference type="InterPro" id="IPR002885">
    <property type="entry name" value="PPR_rpt"/>
</dbReference>
<reference evidence="3" key="1">
    <citation type="submission" date="2022-02" db="EMBL/GenBank/DDBJ databases">
        <authorList>
            <person name="Henning P.M."/>
            <person name="McCubbin A.G."/>
            <person name="Shore J.S."/>
        </authorList>
    </citation>
    <scope>NUCLEOTIDE SEQUENCE</scope>
    <source>
        <strain evidence="3">F60SS</strain>
        <tissue evidence="3">Leaves</tissue>
    </source>
</reference>
<dbReference type="PANTHER" id="PTHR47926">
    <property type="entry name" value="PENTATRICOPEPTIDE REPEAT-CONTAINING PROTEIN"/>
    <property type="match status" value="1"/>
</dbReference>
<evidence type="ECO:0000313" key="3">
    <source>
        <dbReference type="EMBL" id="KAJ4828829.1"/>
    </source>
</evidence>
<feature type="repeat" description="PPR" evidence="2">
    <location>
        <begin position="72"/>
        <end position="106"/>
    </location>
</feature>
<dbReference type="InterPro" id="IPR046960">
    <property type="entry name" value="PPR_At4g14850-like_plant"/>
</dbReference>
<protein>
    <recommendedName>
        <fullName evidence="5">Pentatricopeptide repeat-containing protein</fullName>
    </recommendedName>
</protein>
<dbReference type="EMBL" id="JAKUCV010006073">
    <property type="protein sequence ID" value="KAJ4828829.1"/>
    <property type="molecule type" value="Genomic_DNA"/>
</dbReference>
<accession>A0A9Q0FC61</accession>
<dbReference type="Gene3D" id="1.25.40.10">
    <property type="entry name" value="Tetratricopeptide repeat domain"/>
    <property type="match status" value="1"/>
</dbReference>
<sequence length="209" mass="23736">MVAVAPNLNEVVKSLLSKCTHLNHIKQLQSFLTTLGYAHTNFYTFKLLRFCFLNLSNLTYARLIFDHHPFPNIYLYTTMITAYASLPDHDSAFSLYRHMLRNGHPTPNHFIFPHVLKSSQRTRLVHAHIEKSGFDDYPQRTGAKGGSSPCNTLVWNWTANSQDKLKLRLLLGSCVLQRTTSKLPSYEYDGMAECLFAARGESGIVVICP</sequence>
<name>A0A9Q0FC61_9ROSI</name>
<dbReference type="OrthoDB" id="597215at2759"/>
<evidence type="ECO:0008006" key="5">
    <source>
        <dbReference type="Google" id="ProtNLM"/>
    </source>
</evidence>
<comment type="caution">
    <text evidence="3">The sequence shown here is derived from an EMBL/GenBank/DDBJ whole genome shotgun (WGS) entry which is preliminary data.</text>
</comment>
<dbReference type="PROSITE" id="PS51375">
    <property type="entry name" value="PPR"/>
    <property type="match status" value="1"/>
</dbReference>
<keyword evidence="1" id="KW-0677">Repeat</keyword>
<evidence type="ECO:0000256" key="1">
    <source>
        <dbReference type="ARBA" id="ARBA00022737"/>
    </source>
</evidence>
<keyword evidence="4" id="KW-1185">Reference proteome</keyword>
<dbReference type="AlphaFoldDB" id="A0A9Q0FC61"/>
<organism evidence="3 4">
    <name type="scientific">Turnera subulata</name>
    <dbReference type="NCBI Taxonomy" id="218843"/>
    <lineage>
        <taxon>Eukaryota</taxon>
        <taxon>Viridiplantae</taxon>
        <taxon>Streptophyta</taxon>
        <taxon>Embryophyta</taxon>
        <taxon>Tracheophyta</taxon>
        <taxon>Spermatophyta</taxon>
        <taxon>Magnoliopsida</taxon>
        <taxon>eudicotyledons</taxon>
        <taxon>Gunneridae</taxon>
        <taxon>Pentapetalae</taxon>
        <taxon>rosids</taxon>
        <taxon>fabids</taxon>
        <taxon>Malpighiales</taxon>
        <taxon>Passifloraceae</taxon>
        <taxon>Turnera</taxon>
    </lineage>
</organism>
<dbReference type="NCBIfam" id="TIGR00756">
    <property type="entry name" value="PPR"/>
    <property type="match status" value="1"/>
</dbReference>
<evidence type="ECO:0000313" key="4">
    <source>
        <dbReference type="Proteomes" id="UP001141552"/>
    </source>
</evidence>
<dbReference type="PANTHER" id="PTHR47926:SF453">
    <property type="entry name" value="PENTATRICOPEPTIDE REPEAT (PPR) SUPERFAMILY PROTEIN"/>
    <property type="match status" value="1"/>
</dbReference>